<keyword evidence="3" id="KW-1185">Reference proteome</keyword>
<reference evidence="2" key="1">
    <citation type="submission" date="2020-09" db="EMBL/GenBank/DDBJ databases">
        <title>Genome-Enabled Discovery of Anthraquinone Biosynthesis in Senna tora.</title>
        <authorList>
            <person name="Kang S.-H."/>
            <person name="Pandey R.P."/>
            <person name="Lee C.-M."/>
            <person name="Sim J.-S."/>
            <person name="Jeong J.-T."/>
            <person name="Choi B.-S."/>
            <person name="Jung M."/>
            <person name="Ginzburg D."/>
            <person name="Zhao K."/>
            <person name="Won S.Y."/>
            <person name="Oh T.-J."/>
            <person name="Yu Y."/>
            <person name="Kim N.-H."/>
            <person name="Lee O.R."/>
            <person name="Lee T.-H."/>
            <person name="Bashyal P."/>
            <person name="Kim T.-S."/>
            <person name="Lee W.-H."/>
            <person name="Kawkins C."/>
            <person name="Kim C.-K."/>
            <person name="Kim J.S."/>
            <person name="Ahn B.O."/>
            <person name="Rhee S.Y."/>
            <person name="Sohng J.K."/>
        </authorList>
    </citation>
    <scope>NUCLEOTIDE SEQUENCE</scope>
    <source>
        <tissue evidence="2">Leaf</tissue>
    </source>
</reference>
<dbReference type="EMBL" id="JAAIUW010000003">
    <property type="protein sequence ID" value="KAF7839128.1"/>
    <property type="molecule type" value="Genomic_DNA"/>
</dbReference>
<accession>A0A834X837</accession>
<comment type="caution">
    <text evidence="2">The sequence shown here is derived from an EMBL/GenBank/DDBJ whole genome shotgun (WGS) entry which is preliminary data.</text>
</comment>
<evidence type="ECO:0000313" key="3">
    <source>
        <dbReference type="Proteomes" id="UP000634136"/>
    </source>
</evidence>
<feature type="compositionally biased region" description="Pro residues" evidence="1">
    <location>
        <begin position="106"/>
        <end position="127"/>
    </location>
</feature>
<feature type="compositionally biased region" description="Basic residues" evidence="1">
    <location>
        <begin position="86"/>
        <end position="99"/>
    </location>
</feature>
<protein>
    <submittedName>
        <fullName evidence="2">Uncharacterized protein</fullName>
    </submittedName>
</protein>
<proteinExistence type="predicted"/>
<evidence type="ECO:0000313" key="2">
    <source>
        <dbReference type="EMBL" id="KAF7839128.1"/>
    </source>
</evidence>
<evidence type="ECO:0000256" key="1">
    <source>
        <dbReference type="SAM" id="MobiDB-lite"/>
    </source>
</evidence>
<organism evidence="2 3">
    <name type="scientific">Senna tora</name>
    <dbReference type="NCBI Taxonomy" id="362788"/>
    <lineage>
        <taxon>Eukaryota</taxon>
        <taxon>Viridiplantae</taxon>
        <taxon>Streptophyta</taxon>
        <taxon>Embryophyta</taxon>
        <taxon>Tracheophyta</taxon>
        <taxon>Spermatophyta</taxon>
        <taxon>Magnoliopsida</taxon>
        <taxon>eudicotyledons</taxon>
        <taxon>Gunneridae</taxon>
        <taxon>Pentapetalae</taxon>
        <taxon>rosids</taxon>
        <taxon>fabids</taxon>
        <taxon>Fabales</taxon>
        <taxon>Fabaceae</taxon>
        <taxon>Caesalpinioideae</taxon>
        <taxon>Cassia clade</taxon>
        <taxon>Senna</taxon>
    </lineage>
</organism>
<dbReference type="Proteomes" id="UP000634136">
    <property type="component" value="Unassembled WGS sequence"/>
</dbReference>
<dbReference type="AlphaFoldDB" id="A0A834X837"/>
<feature type="region of interest" description="Disordered" evidence="1">
    <location>
        <begin position="76"/>
        <end position="156"/>
    </location>
</feature>
<gene>
    <name evidence="2" type="ORF">G2W53_007610</name>
</gene>
<name>A0A834X837_9FABA</name>
<sequence>MASHSVHMITSPIGALNADGFPNTTRSERHDLTYLPCYHESDSGIKSTRIAKYNAKQSESHLSIKSTRIPKYNVKRSMSSGWSIKSRAHNSRWGRSRTPRIKDPPTIVPSPPTIAPSPTAPYPPTAPSPLTESSPPIAPSPHSSVHSNPQHDNEEP</sequence>